<dbReference type="Proteomes" id="UP000189670">
    <property type="component" value="Unassembled WGS sequence"/>
</dbReference>
<dbReference type="AlphaFoldDB" id="A0A1V1NYV9"/>
<gene>
    <name evidence="1" type="ORF">OMM_11208</name>
</gene>
<reference evidence="2" key="1">
    <citation type="submission" date="2012-11" db="EMBL/GenBank/DDBJ databases">
        <authorList>
            <person name="Lucero-Rivera Y.E."/>
            <person name="Tovar-Ramirez D."/>
        </authorList>
    </citation>
    <scope>NUCLEOTIDE SEQUENCE [LARGE SCALE GENOMIC DNA]</scope>
    <source>
        <strain evidence="2">Araruama</strain>
    </source>
</reference>
<feature type="non-terminal residue" evidence="1">
    <location>
        <position position="891"/>
    </location>
</feature>
<organism evidence="1 2">
    <name type="scientific">Candidatus Magnetoglobus multicellularis str. Araruama</name>
    <dbReference type="NCBI Taxonomy" id="890399"/>
    <lineage>
        <taxon>Bacteria</taxon>
        <taxon>Pseudomonadati</taxon>
        <taxon>Thermodesulfobacteriota</taxon>
        <taxon>Desulfobacteria</taxon>
        <taxon>Desulfobacterales</taxon>
        <taxon>Desulfobacteraceae</taxon>
        <taxon>Candidatus Magnetoglobus</taxon>
    </lineage>
</organism>
<sequence>MTTDNGTIALNTTGKLTINNRIDASQGAGNIALYAEGDMSIQDQIHAGTGHISILTDGRLTQGSMDNKAGDIIAGGTIDIQATSDILSYTDNTIQSDSTIRIDSDGTLSISSIDAGESVSILANTIVDSGTDDLDIQASHLRIETKDIKGGAGDNDNRLELSVDTFTAHVGEAGVNIHEMDGITIDTVPEISVYRIAEDGSIDIENALTDQSQSNIISHGDVNIIADTGDIRLDYIESSGDIDLTALSGAIFETQDDTIVDIKSGDYKKITLTASGNIAASQSNDDTYLDVAHHSTITAQSTNEGNIHLRADGELVLEKIETTDGNIDIVAKDHIFALDLLSQGAENDDIRIHNLSGDIFAGSLISAAQVDIVSEQGGIIDSQNDDRIDIIAGQNALITLTAAGSIGGINNTFLEFANNSIISANATTEGDIHLKGLGALTLEHIVATEGNIQIFAENDMIAKHINNSESKKDIVLKSTTGAIEAWQIVSGNNLTIDAGKAIIEKPGLITANDLLLNAETGIGDASNQLTLDINRLDADNLSNGIFVSNTKALTLADLDQNQHAILNESNADIVVETLEGHLTIAQTVKGYSDILLSSQSDNASITIEGSILTNQGNVSILADTDINQSATIISGGTVDIYAENGSITMADNYSTIAQGDNIRYQAKGDIVIENINAGPKDVCIYSETGNVYATPDSDHANITAANLRIDSANAIGTRTNHLNTLTDTLAVKASGHIYVSDHSSVTIDQVDSQAIQRVQRDGSTLTVVQDESQLTGLVCKKEGANIVIQTLNGDLTINAFESTIGNGNIRLFAGTGNIALNDQIASGTGHLSIIAEKSIMQNADILISGGTIDVSATDHISMNSGVVTQTLDNNILYESLQGNITINEINA</sequence>
<accession>A0A1V1NYV9</accession>
<name>A0A1V1NYV9_9BACT</name>
<protein>
    <submittedName>
        <fullName evidence="1">Uncharacterized protein</fullName>
    </submittedName>
</protein>
<proteinExistence type="predicted"/>
<evidence type="ECO:0000313" key="2">
    <source>
        <dbReference type="Proteomes" id="UP000189670"/>
    </source>
</evidence>
<dbReference type="EMBL" id="ATBP01001212">
    <property type="protein sequence ID" value="ETR67789.1"/>
    <property type="molecule type" value="Genomic_DNA"/>
</dbReference>
<evidence type="ECO:0000313" key="1">
    <source>
        <dbReference type="EMBL" id="ETR67789.1"/>
    </source>
</evidence>
<comment type="caution">
    <text evidence="1">The sequence shown here is derived from an EMBL/GenBank/DDBJ whole genome shotgun (WGS) entry which is preliminary data.</text>
</comment>